<evidence type="ECO:0000256" key="5">
    <source>
        <dbReference type="ARBA" id="ARBA00047644"/>
    </source>
</evidence>
<dbReference type="InterPro" id="IPR010061">
    <property type="entry name" value="MeMal-semiAld_DH"/>
</dbReference>
<dbReference type="GO" id="GO:0006210">
    <property type="term" value="P:thymine catabolic process"/>
    <property type="evidence" value="ECO:0007669"/>
    <property type="project" value="TreeGrafter"/>
</dbReference>
<evidence type="ECO:0000256" key="3">
    <source>
        <dbReference type="ARBA" id="ARBA00023002"/>
    </source>
</evidence>
<dbReference type="EMBL" id="LR782852">
    <property type="protein sequence ID" value="CAB3221061.1"/>
    <property type="molecule type" value="mRNA"/>
</dbReference>
<comment type="catalytic activity">
    <reaction evidence="6">
        <text>3-oxopropanoate + NAD(+) + CoA + H2O = hydrogencarbonate + acetyl-CoA + NADH + H(+)</text>
        <dbReference type="Rhea" id="RHEA:76615"/>
        <dbReference type="ChEBI" id="CHEBI:15377"/>
        <dbReference type="ChEBI" id="CHEBI:15378"/>
        <dbReference type="ChEBI" id="CHEBI:17544"/>
        <dbReference type="ChEBI" id="CHEBI:33190"/>
        <dbReference type="ChEBI" id="CHEBI:57287"/>
        <dbReference type="ChEBI" id="CHEBI:57288"/>
        <dbReference type="ChEBI" id="CHEBI:57540"/>
        <dbReference type="ChEBI" id="CHEBI:57945"/>
        <dbReference type="EC" id="1.2.1.27"/>
    </reaction>
    <physiologicalReaction direction="left-to-right" evidence="6">
        <dbReference type="Rhea" id="RHEA:76616"/>
    </physiologicalReaction>
</comment>
<evidence type="ECO:0000256" key="1">
    <source>
        <dbReference type="ARBA" id="ARBA00009986"/>
    </source>
</evidence>
<dbReference type="CDD" id="cd07085">
    <property type="entry name" value="ALDH_F6_MMSDH"/>
    <property type="match status" value="1"/>
</dbReference>
<name>A0A6F9D5H5_9ASCI</name>
<dbReference type="NCBIfam" id="TIGR01722">
    <property type="entry name" value="MMSDH"/>
    <property type="match status" value="1"/>
</dbReference>
<comment type="catalytic activity">
    <reaction evidence="8">
        <text>(R)-2-methyl-3-oxopropanoate + NAD(+) + CoA + H2O = propanoyl-CoA + hydrogencarbonate + NADH + H(+)</text>
        <dbReference type="Rhea" id="RHEA:76623"/>
        <dbReference type="ChEBI" id="CHEBI:15377"/>
        <dbReference type="ChEBI" id="CHEBI:15378"/>
        <dbReference type="ChEBI" id="CHEBI:17544"/>
        <dbReference type="ChEBI" id="CHEBI:57287"/>
        <dbReference type="ChEBI" id="CHEBI:57392"/>
        <dbReference type="ChEBI" id="CHEBI:57540"/>
        <dbReference type="ChEBI" id="CHEBI:57945"/>
        <dbReference type="ChEBI" id="CHEBI:141212"/>
    </reaction>
    <physiologicalReaction direction="left-to-right" evidence="8">
        <dbReference type="Rhea" id="RHEA:76624"/>
    </physiologicalReaction>
</comment>
<dbReference type="InterPro" id="IPR015590">
    <property type="entry name" value="Aldehyde_DH_dom"/>
</dbReference>
<comment type="catalytic activity">
    <reaction evidence="7">
        <text>(S)-2-methyl-3-oxopropanoate + NAD(+) + CoA + H2O = propanoyl-CoA + hydrogencarbonate + NADH + H(+)</text>
        <dbReference type="Rhea" id="RHEA:76627"/>
        <dbReference type="ChEBI" id="CHEBI:15377"/>
        <dbReference type="ChEBI" id="CHEBI:15378"/>
        <dbReference type="ChEBI" id="CHEBI:17544"/>
        <dbReference type="ChEBI" id="CHEBI:57287"/>
        <dbReference type="ChEBI" id="CHEBI:57392"/>
        <dbReference type="ChEBI" id="CHEBI:57540"/>
        <dbReference type="ChEBI" id="CHEBI:57945"/>
        <dbReference type="ChEBI" id="CHEBI:62413"/>
    </reaction>
    <physiologicalReaction direction="left-to-right" evidence="7">
        <dbReference type="Rhea" id="RHEA:76628"/>
    </physiologicalReaction>
</comment>
<accession>A0A6F9D5H5</accession>
<evidence type="ECO:0000256" key="6">
    <source>
        <dbReference type="ARBA" id="ARBA00048821"/>
    </source>
</evidence>
<dbReference type="GO" id="GO:0005739">
    <property type="term" value="C:mitochondrion"/>
    <property type="evidence" value="ECO:0007669"/>
    <property type="project" value="TreeGrafter"/>
</dbReference>
<dbReference type="Gene3D" id="3.40.309.10">
    <property type="entry name" value="Aldehyde Dehydrogenase, Chain A, domain 2"/>
    <property type="match status" value="1"/>
</dbReference>
<dbReference type="InterPro" id="IPR016163">
    <property type="entry name" value="Ald_DH_C"/>
</dbReference>
<dbReference type="InterPro" id="IPR016160">
    <property type="entry name" value="Ald_DH_CS_CYS"/>
</dbReference>
<sequence length="520" mass="56816">MLQANQLSKILKLSSSGLRYSSTATTKLFIDGKFIESKTDRWIDLHNPATNEIITRVPEATMDEMNAAVASAKRAFKPWSESSVLHRQQIMFKYQQLIKDNMKELANLITKEQGKTLPDAEGDVLRGLQVVEHCCSITSLNLGETMPSVAKDMDTMTFRYPLGVCAGITPFNFPAMIPLWMFPMAMVCGNTYVLKPSERDPGATMLLAQLAQDAGIPDGSLNIIHGAHDAVNLVCDHPDIRAVSFVGSNQAGEYIYERASKTGKRVQSNMGAKNHGIIMPDAAKENTLNQLVGAAFGAAGQRCMALSTVVFVGDSKEWIKDIKERAEKLVVNEGTTPGADLGPVISPQAKERICDLIQSGVDEGATLLLDGRNVDVKGYDKGNFVGPTIITNVKPNMKCYTEEIFGPVLVVLEAETLDDAINITNSNPYGNGTAIFTRSGATARKFINEIDVGNVGVNVPIPVPLPMFSFTGTRASFRGDTHFYGKQGIQFYTQLKTVTQLWREEDVDHSRAAVSMPVMR</sequence>
<dbReference type="AlphaFoldDB" id="A0A6F9D5H5"/>
<dbReference type="FunFam" id="3.40.605.10:FF:000003">
    <property type="entry name" value="Methylmalonate-semialdehyde dehydrogenase [acylating]"/>
    <property type="match status" value="1"/>
</dbReference>
<keyword evidence="3" id="KW-0560">Oxidoreductase</keyword>
<evidence type="ECO:0000256" key="7">
    <source>
        <dbReference type="ARBA" id="ARBA00052083"/>
    </source>
</evidence>
<dbReference type="Gene3D" id="3.40.605.10">
    <property type="entry name" value="Aldehyde Dehydrogenase, Chain A, domain 1"/>
    <property type="match status" value="1"/>
</dbReference>
<evidence type="ECO:0000259" key="12">
    <source>
        <dbReference type="Pfam" id="PF00171"/>
    </source>
</evidence>
<dbReference type="PANTHER" id="PTHR43866:SF3">
    <property type="entry name" value="METHYLMALONATE-SEMIALDEHYDE DEHYDROGENASE [ACYLATING], MITOCHONDRIAL"/>
    <property type="match status" value="1"/>
</dbReference>
<dbReference type="PROSITE" id="PS00070">
    <property type="entry name" value="ALDEHYDE_DEHYDR_CYS"/>
    <property type="match status" value="1"/>
</dbReference>
<dbReference type="InterPro" id="IPR016161">
    <property type="entry name" value="Ald_DH/histidinol_DH"/>
</dbReference>
<dbReference type="Pfam" id="PF00171">
    <property type="entry name" value="Aldedh"/>
    <property type="match status" value="1"/>
</dbReference>
<evidence type="ECO:0000313" key="13">
    <source>
        <dbReference type="EMBL" id="CAB3221061.1"/>
    </source>
</evidence>
<dbReference type="GO" id="GO:0004491">
    <property type="term" value="F:methylmalonate-semialdehyde dehydrogenase (acylating, NAD) activity"/>
    <property type="evidence" value="ECO:0007669"/>
    <property type="project" value="UniProtKB-EC"/>
</dbReference>
<evidence type="ECO:0000256" key="4">
    <source>
        <dbReference type="ARBA" id="ARBA00023027"/>
    </source>
</evidence>
<dbReference type="GO" id="GO:0006574">
    <property type="term" value="P:L-valine catabolic process"/>
    <property type="evidence" value="ECO:0007669"/>
    <property type="project" value="TreeGrafter"/>
</dbReference>
<dbReference type="EC" id="1.2.1.27" evidence="2"/>
<evidence type="ECO:0000256" key="2">
    <source>
        <dbReference type="ARBA" id="ARBA00013048"/>
    </source>
</evidence>
<dbReference type="FunFam" id="3.40.309.10:FF:000002">
    <property type="entry name" value="Methylmalonate-semialdehyde dehydrogenase (Acylating)"/>
    <property type="match status" value="1"/>
</dbReference>
<protein>
    <recommendedName>
        <fullName evidence="10">Methylmalonate-semialdehyde/malonate-semialdehyde dehydrogenase [acylating], mitochondrial</fullName>
        <ecNumber evidence="2">1.2.1.27</ecNumber>
    </recommendedName>
    <alternativeName>
        <fullName evidence="11">Aldehyde dehydrogenase family 6 member A1</fullName>
    </alternativeName>
</protein>
<evidence type="ECO:0000256" key="8">
    <source>
        <dbReference type="ARBA" id="ARBA00052297"/>
    </source>
</evidence>
<reference evidence="13" key="1">
    <citation type="submission" date="2020-04" db="EMBL/GenBank/DDBJ databases">
        <authorList>
            <person name="Neveu A P."/>
        </authorList>
    </citation>
    <scope>NUCLEOTIDE SEQUENCE</scope>
    <source>
        <tissue evidence="13">Whole embryo</tissue>
    </source>
</reference>
<keyword evidence="4" id="KW-0520">NAD</keyword>
<evidence type="ECO:0000256" key="11">
    <source>
        <dbReference type="ARBA" id="ARBA00082579"/>
    </source>
</evidence>
<proteinExistence type="evidence at transcript level"/>
<evidence type="ECO:0000256" key="9">
    <source>
        <dbReference type="ARBA" id="ARBA00060189"/>
    </source>
</evidence>
<evidence type="ECO:0000256" key="10">
    <source>
        <dbReference type="ARBA" id="ARBA00070713"/>
    </source>
</evidence>
<feature type="domain" description="Aldehyde dehydrogenase" evidence="12">
    <location>
        <begin position="34"/>
        <end position="498"/>
    </location>
</feature>
<dbReference type="PANTHER" id="PTHR43866">
    <property type="entry name" value="MALONATE-SEMIALDEHYDE DEHYDROGENASE"/>
    <property type="match status" value="1"/>
</dbReference>
<organism evidence="13">
    <name type="scientific">Phallusia mammillata</name>
    <dbReference type="NCBI Taxonomy" id="59560"/>
    <lineage>
        <taxon>Eukaryota</taxon>
        <taxon>Metazoa</taxon>
        <taxon>Chordata</taxon>
        <taxon>Tunicata</taxon>
        <taxon>Ascidiacea</taxon>
        <taxon>Phlebobranchia</taxon>
        <taxon>Ascidiidae</taxon>
        <taxon>Phallusia</taxon>
    </lineage>
</organism>
<comment type="similarity">
    <text evidence="1">Belongs to the aldehyde dehydrogenase family.</text>
</comment>
<comment type="catalytic activity">
    <reaction evidence="5">
        <text>2-methyl-3-oxopropanoate + NAD(+) + CoA + H2O = propanoyl-CoA + hydrogencarbonate + NADH + H(+)</text>
        <dbReference type="Rhea" id="RHEA:20804"/>
        <dbReference type="ChEBI" id="CHEBI:15377"/>
        <dbReference type="ChEBI" id="CHEBI:15378"/>
        <dbReference type="ChEBI" id="CHEBI:17544"/>
        <dbReference type="ChEBI" id="CHEBI:57287"/>
        <dbReference type="ChEBI" id="CHEBI:57392"/>
        <dbReference type="ChEBI" id="CHEBI:57540"/>
        <dbReference type="ChEBI" id="CHEBI:57700"/>
        <dbReference type="ChEBI" id="CHEBI:57945"/>
        <dbReference type="EC" id="1.2.1.27"/>
    </reaction>
    <physiologicalReaction direction="left-to-right" evidence="5">
        <dbReference type="Rhea" id="RHEA:20805"/>
    </physiologicalReaction>
</comment>
<dbReference type="InterPro" id="IPR016162">
    <property type="entry name" value="Ald_DH_N"/>
</dbReference>
<dbReference type="SUPFAM" id="SSF53720">
    <property type="entry name" value="ALDH-like"/>
    <property type="match status" value="1"/>
</dbReference>
<gene>
    <name evidence="13" type="primary">Aldh6a1</name>
</gene>
<comment type="function">
    <text evidence="9">Malonate and methylmalonate semialdehyde dehydrogenase involved in the catabolism of valine, thymine, and compounds catabolized by way of beta-alanine, including uracil and cytidine.</text>
</comment>